<feature type="region of interest" description="Disordered" evidence="1">
    <location>
        <begin position="1"/>
        <end position="21"/>
    </location>
</feature>
<protein>
    <recommendedName>
        <fullName evidence="2">CxC2-like cysteine cluster KDZ transposase-associated domain-containing protein</fullName>
    </recommendedName>
</protein>
<organism evidence="3 4">
    <name type="scientific">Cristinia sonorae</name>
    <dbReference type="NCBI Taxonomy" id="1940300"/>
    <lineage>
        <taxon>Eukaryota</taxon>
        <taxon>Fungi</taxon>
        <taxon>Dikarya</taxon>
        <taxon>Basidiomycota</taxon>
        <taxon>Agaricomycotina</taxon>
        <taxon>Agaricomycetes</taxon>
        <taxon>Agaricomycetidae</taxon>
        <taxon>Agaricales</taxon>
        <taxon>Pleurotineae</taxon>
        <taxon>Stephanosporaceae</taxon>
        <taxon>Cristinia</taxon>
    </lineage>
</organism>
<keyword evidence="4" id="KW-1185">Reference proteome</keyword>
<sequence length="940" mass="105621">MTTCGNSTSTTAPPTKKTSSPLNRCRIPVFVSSARKATACTAVWIAPAHLFYVAVAVVDIDLRIFTGHFGQPCPVGPVATSSSDEFSAAPQFTEEDFPTEEEQAQEEVAPEPGSSLLTVVDTTGIHYIRAQFCRCANHLPRHRQLLRVGLFPASQSQPKTVFTFNVLDDCFLENLECKTAFHNYYAKIRRITSKTFPHVLPDRYRELMRVSRQWAYMKLRKWSGAVYDYPNPSAMPNGALALFCATCPQPGVNLPDDWKTKYERAELSASRNLLRQLVMADGNFKGQNARMKNPEDDVALFNGKGYMVERDAYKHHLDITPDPPISKTNNNRSTCHSHKAVEDVNKDYKNLASTGIGATACGRHGCFFPHGVVDFQKGERLDSSFPTLCSSLVSQTEEHGLRHCACAGRRKDTLHGAMLLYDINCQYHKHFFERLQASAALRELVDLDNLEIVYAIGLFHVHGHMSECFCRYAPTFIDGAGTIDGELIETLWAALNQMRAVFEVLDVHMNDNNWKKLTRMVASIVRKLKLALKNRDEAESQSVWLEKEAAAQARRQRDPGDLAGMDIYDVTSKKAPVRADIQLHLAQQESGEMLGAAQWISVGLKIEERQLSISLDPKAPPDATPTQRNKLVTAQGHLQARIDAFENKAASFLRGYSAGEEPASERIAPPITDTYWDRYDEFIIPAPFPPGHLEDASTVAAERQVLSLPSNIPGILDAPQMRALVAEELQLRIGQANESIHNLQLGVSQKSFIFRNDTRLATNNRENSRARTKVRVVQQGIEQNARIYGRARRAISILSHENAQILGKYRELTREDLKANTAVWDPNAPGQRNESLTWIWKVNHGSADDSDWLTELFRVNFLRARARAARASEECTLLQHEMDWTKCYLENEVEIWRSRVSKDSSSPGRNAYAMRQVSQWLDLVDAASNGVEQVKRLLEK</sequence>
<gene>
    <name evidence="3" type="ORF">BXZ70DRAFT_911403</name>
</gene>
<evidence type="ECO:0000259" key="2">
    <source>
        <dbReference type="Pfam" id="PF18803"/>
    </source>
</evidence>
<evidence type="ECO:0000313" key="3">
    <source>
        <dbReference type="EMBL" id="KAH8077279.1"/>
    </source>
</evidence>
<dbReference type="Proteomes" id="UP000813824">
    <property type="component" value="Unassembled WGS sequence"/>
</dbReference>
<name>A0A8K0XJU6_9AGAR</name>
<dbReference type="Pfam" id="PF18758">
    <property type="entry name" value="KDZ"/>
    <property type="match status" value="1"/>
</dbReference>
<dbReference type="OrthoDB" id="3143151at2759"/>
<accession>A0A8K0XJU6</accession>
<reference evidence="3" key="1">
    <citation type="journal article" date="2021" name="New Phytol.">
        <title>Evolutionary innovations through gain and loss of genes in the ectomycorrhizal Boletales.</title>
        <authorList>
            <person name="Wu G."/>
            <person name="Miyauchi S."/>
            <person name="Morin E."/>
            <person name="Kuo A."/>
            <person name="Drula E."/>
            <person name="Varga T."/>
            <person name="Kohler A."/>
            <person name="Feng B."/>
            <person name="Cao Y."/>
            <person name="Lipzen A."/>
            <person name="Daum C."/>
            <person name="Hundley H."/>
            <person name="Pangilinan J."/>
            <person name="Johnson J."/>
            <person name="Barry K."/>
            <person name="LaButti K."/>
            <person name="Ng V."/>
            <person name="Ahrendt S."/>
            <person name="Min B."/>
            <person name="Choi I.G."/>
            <person name="Park H."/>
            <person name="Plett J.M."/>
            <person name="Magnuson J."/>
            <person name="Spatafora J.W."/>
            <person name="Nagy L.G."/>
            <person name="Henrissat B."/>
            <person name="Grigoriev I.V."/>
            <person name="Yang Z.L."/>
            <person name="Xu J."/>
            <person name="Martin F.M."/>
        </authorList>
    </citation>
    <scope>NUCLEOTIDE SEQUENCE</scope>
    <source>
        <strain evidence="3">KKN 215</strain>
    </source>
</reference>
<proteinExistence type="predicted"/>
<dbReference type="InterPro" id="IPR040521">
    <property type="entry name" value="KDZ"/>
</dbReference>
<evidence type="ECO:0000256" key="1">
    <source>
        <dbReference type="SAM" id="MobiDB-lite"/>
    </source>
</evidence>
<dbReference type="PANTHER" id="PTHR33096">
    <property type="entry name" value="CXC2 DOMAIN-CONTAINING PROTEIN"/>
    <property type="match status" value="1"/>
</dbReference>
<dbReference type="PANTHER" id="PTHR33096:SF1">
    <property type="entry name" value="CXC1-LIKE CYSTEINE CLUSTER ASSOCIATED WITH KDZ TRANSPOSASES DOMAIN-CONTAINING PROTEIN"/>
    <property type="match status" value="1"/>
</dbReference>
<evidence type="ECO:0000313" key="4">
    <source>
        <dbReference type="Proteomes" id="UP000813824"/>
    </source>
</evidence>
<feature type="domain" description="CxC2-like cysteine cluster KDZ transposase-associated" evidence="2">
    <location>
        <begin position="108"/>
        <end position="195"/>
    </location>
</feature>
<dbReference type="Pfam" id="PF18803">
    <property type="entry name" value="CxC2"/>
    <property type="match status" value="1"/>
</dbReference>
<dbReference type="AlphaFoldDB" id="A0A8K0XJU6"/>
<comment type="caution">
    <text evidence="3">The sequence shown here is derived from an EMBL/GenBank/DDBJ whole genome shotgun (WGS) entry which is preliminary data.</text>
</comment>
<feature type="compositionally biased region" description="Low complexity" evidence="1">
    <location>
        <begin position="7"/>
        <end position="21"/>
    </location>
</feature>
<dbReference type="InterPro" id="IPR041457">
    <property type="entry name" value="CxC2_KDZ-assoc"/>
</dbReference>
<dbReference type="EMBL" id="JAEVFJ010000065">
    <property type="protein sequence ID" value="KAH8077279.1"/>
    <property type="molecule type" value="Genomic_DNA"/>
</dbReference>